<dbReference type="NCBIfam" id="TIGR00008">
    <property type="entry name" value="infA"/>
    <property type="match status" value="1"/>
</dbReference>
<keyword evidence="5 6" id="KW-0648">Protein biosynthesis</keyword>
<dbReference type="InterPro" id="IPR006196">
    <property type="entry name" value="RNA-binding_domain_S1_IF1"/>
</dbReference>
<protein>
    <submittedName>
        <fullName evidence="9">InfA</fullName>
    </submittedName>
</protein>
<dbReference type="PANTHER" id="PTHR33370:SF1">
    <property type="entry name" value="TRANSLATION INITIATION FACTOR IF-1, CHLOROPLASTIC"/>
    <property type="match status" value="1"/>
</dbReference>
<evidence type="ECO:0000259" key="8">
    <source>
        <dbReference type="PROSITE" id="PS50832"/>
    </source>
</evidence>
<dbReference type="EMBL" id="KU168830">
    <property type="protein sequence ID" value="AMK97282.1"/>
    <property type="molecule type" value="Genomic_DNA"/>
</dbReference>
<geneLocation type="chloroplast" evidence="9"/>
<evidence type="ECO:0000256" key="4">
    <source>
        <dbReference type="ARBA" id="ARBA00022540"/>
    </source>
</evidence>
<comment type="subunit">
    <text evidence="3">Component of the 30S ribosomal translation pre-initiation complex which assembles on the 30S ribosome in the order IF-2 and IF-3, IF-1 and N-formylmethionyl-tRNA(fMet); mRNA recruitment can occur at any time during PIC assembly.</text>
</comment>
<dbReference type="RefSeq" id="YP_009241269.1">
    <property type="nucleotide sequence ID" value="NC_029770.1"/>
</dbReference>
<dbReference type="GO" id="GO:0003723">
    <property type="term" value="F:RNA binding"/>
    <property type="evidence" value="ECO:0007669"/>
    <property type="project" value="InterPro"/>
</dbReference>
<accession>A0A140E9R9</accession>
<evidence type="ECO:0000256" key="5">
    <source>
        <dbReference type="ARBA" id="ARBA00022917"/>
    </source>
</evidence>
<evidence type="ECO:0000256" key="2">
    <source>
        <dbReference type="ARBA" id="ARBA00010939"/>
    </source>
</evidence>
<dbReference type="GO" id="GO:0005829">
    <property type="term" value="C:cytosol"/>
    <property type="evidence" value="ECO:0007669"/>
    <property type="project" value="TreeGrafter"/>
</dbReference>
<keyword evidence="9" id="KW-0150">Chloroplast</keyword>
<dbReference type="InterPro" id="IPR012340">
    <property type="entry name" value="NA-bd_OB-fold"/>
</dbReference>
<feature type="compositionally biased region" description="Basic and acidic residues" evidence="7">
    <location>
        <begin position="72"/>
        <end position="84"/>
    </location>
</feature>
<dbReference type="PANTHER" id="PTHR33370">
    <property type="entry name" value="TRANSLATION INITIATION FACTOR IF-1, CHLOROPLASTIC"/>
    <property type="match status" value="1"/>
</dbReference>
<dbReference type="Pfam" id="PF01176">
    <property type="entry name" value="eIF-1a"/>
    <property type="match status" value="1"/>
</dbReference>
<evidence type="ECO:0000256" key="7">
    <source>
        <dbReference type="SAM" id="MobiDB-lite"/>
    </source>
</evidence>
<keyword evidence="4 6" id="KW-0396">Initiation factor</keyword>
<evidence type="ECO:0000256" key="6">
    <source>
        <dbReference type="PROSITE-ProRule" id="PRU00181"/>
    </source>
</evidence>
<comment type="similarity">
    <text evidence="2">Belongs to the IF-1 family.</text>
</comment>
<feature type="domain" description="S1-like" evidence="8">
    <location>
        <begin position="1"/>
        <end position="52"/>
    </location>
</feature>
<organism evidence="9">
    <name type="scientific">Drosera rotundifolia</name>
    <name type="common">Roundleaf sundew</name>
    <dbReference type="NCBI Taxonomy" id="173423"/>
    <lineage>
        <taxon>Eukaryota</taxon>
        <taxon>Viridiplantae</taxon>
        <taxon>Streptophyta</taxon>
        <taxon>Embryophyta</taxon>
        <taxon>Tracheophyta</taxon>
        <taxon>Spermatophyta</taxon>
        <taxon>Magnoliopsida</taxon>
        <taxon>eudicotyledons</taxon>
        <taxon>Gunneridae</taxon>
        <taxon>Pentapetalae</taxon>
        <taxon>Caryophyllales</taxon>
        <taxon>Droseraceae</taxon>
        <taxon>Drosera</taxon>
    </lineage>
</organism>
<name>A0A140E9R9_DRORT</name>
<sequence length="84" mass="9935">MFRVQLNDNTLILGSISGKIRCNFIRVLPGDRVKIQISSYHLTKGRIIYRFRKNQSKNKELNKNKSKKKELNKKESDDKELNKK</sequence>
<evidence type="ECO:0000256" key="1">
    <source>
        <dbReference type="ARBA" id="ARBA00003935"/>
    </source>
</evidence>
<dbReference type="GO" id="GO:0043022">
    <property type="term" value="F:ribosome binding"/>
    <property type="evidence" value="ECO:0007669"/>
    <property type="project" value="TreeGrafter"/>
</dbReference>
<reference evidence="9" key="1">
    <citation type="journal article" date="2019" name="Int. J. Mol. Sci.">
        <title>Plastid Genomes of Carnivorous Plants Drosera rotundifolia and Nepenthes x ventrata Reveal Evolutionary Patterns Resembling Those Observed in Parasitic Plants.</title>
        <authorList>
            <person name="Gruzdev E.V."/>
            <person name="Kadnikov V.V."/>
            <person name="Beletsky A.V."/>
            <person name="Kochieva E.Z."/>
            <person name="Mardanov A.V."/>
            <person name="Skryabin K.G."/>
            <person name="Ravin N.V."/>
        </authorList>
    </citation>
    <scope>NUCLEOTIDE SEQUENCE</scope>
</reference>
<evidence type="ECO:0000313" key="9">
    <source>
        <dbReference type="EMBL" id="AMK97282.1"/>
    </source>
</evidence>
<dbReference type="Gene3D" id="2.40.50.140">
    <property type="entry name" value="Nucleic acid-binding proteins"/>
    <property type="match status" value="1"/>
</dbReference>
<dbReference type="SUPFAM" id="SSF50249">
    <property type="entry name" value="Nucleic acid-binding proteins"/>
    <property type="match status" value="1"/>
</dbReference>
<feature type="region of interest" description="Disordered" evidence="7">
    <location>
        <begin position="58"/>
        <end position="84"/>
    </location>
</feature>
<keyword evidence="9" id="KW-0934">Plastid</keyword>
<evidence type="ECO:0000256" key="3">
    <source>
        <dbReference type="ARBA" id="ARBA00011599"/>
    </source>
</evidence>
<gene>
    <name evidence="9" type="primary">infA</name>
    <name evidence="9" type="ORF">GENE_0026</name>
</gene>
<dbReference type="AlphaFoldDB" id="A0A140E9R9"/>
<dbReference type="InterPro" id="IPR004368">
    <property type="entry name" value="TIF_IF1"/>
</dbReference>
<dbReference type="PROSITE" id="PS50832">
    <property type="entry name" value="S1_IF1_TYPE"/>
    <property type="match status" value="1"/>
</dbReference>
<dbReference type="GO" id="GO:0003743">
    <property type="term" value="F:translation initiation factor activity"/>
    <property type="evidence" value="ECO:0007669"/>
    <property type="project" value="UniProtKB-UniRule"/>
</dbReference>
<dbReference type="GeneID" id="27110294"/>
<proteinExistence type="inferred from homology"/>
<comment type="function">
    <text evidence="1">One of the essential components for the initiation of protein synthesis. Stabilizes the binding of IF-2 and IF-3 on the 30S subunit to which N-formylmethionyl-tRNA(fMet) subsequently binds. Helps modulate mRNA selection, yielding the 30S pre-initiation complex (PIC). Upon addition of the 50S ribosomal subunit IF-1, IF-2 and IF-3 are released leaving the mature 70S translation initiation complex.</text>
</comment>